<evidence type="ECO:0000256" key="1">
    <source>
        <dbReference type="SAM" id="Phobius"/>
    </source>
</evidence>
<organism evidence="2 3">
    <name type="scientific">Halogranum gelatinilyticum</name>
    <dbReference type="NCBI Taxonomy" id="660521"/>
    <lineage>
        <taxon>Archaea</taxon>
        <taxon>Methanobacteriati</taxon>
        <taxon>Methanobacteriota</taxon>
        <taxon>Stenosarchaea group</taxon>
        <taxon>Halobacteria</taxon>
        <taxon>Halobacteriales</taxon>
        <taxon>Haloferacaceae</taxon>
    </lineage>
</organism>
<dbReference type="EMBL" id="FNHL01000001">
    <property type="protein sequence ID" value="SDM13829.1"/>
    <property type="molecule type" value="Genomic_DNA"/>
</dbReference>
<dbReference type="Proteomes" id="UP000199451">
    <property type="component" value="Unassembled WGS sequence"/>
</dbReference>
<keyword evidence="3" id="KW-1185">Reference proteome</keyword>
<sequence>MNLRETLGHESWRTVAGLGAGYGLMLFVLFVALFVLPFLVFLAF</sequence>
<reference evidence="3" key="1">
    <citation type="submission" date="2016-10" db="EMBL/GenBank/DDBJ databases">
        <authorList>
            <person name="Varghese N."/>
            <person name="Submissions S."/>
        </authorList>
    </citation>
    <scope>NUCLEOTIDE SEQUENCE [LARGE SCALE GENOMIC DNA]</scope>
    <source>
        <strain evidence="3">CGMCC 1.10119</strain>
    </source>
</reference>
<accession>A0A1G9QS20</accession>
<keyword evidence="1" id="KW-0812">Transmembrane</keyword>
<evidence type="ECO:0000313" key="2">
    <source>
        <dbReference type="EMBL" id="SDM13829.1"/>
    </source>
</evidence>
<feature type="transmembrane region" description="Helical" evidence="1">
    <location>
        <begin position="20"/>
        <end position="43"/>
    </location>
</feature>
<keyword evidence="1" id="KW-1133">Transmembrane helix</keyword>
<dbReference type="STRING" id="660521.SAMN04487949_0999"/>
<dbReference type="AlphaFoldDB" id="A0A1G9QS20"/>
<gene>
    <name evidence="2" type="ORF">SAMN04487949_0999</name>
</gene>
<proteinExistence type="predicted"/>
<keyword evidence="1" id="KW-0472">Membrane</keyword>
<dbReference type="RefSeq" id="WP_280140438.1">
    <property type="nucleotide sequence ID" value="NZ_FNHL01000001.1"/>
</dbReference>
<name>A0A1G9QS20_9EURY</name>
<protein>
    <submittedName>
        <fullName evidence="2">Uncharacterized protein</fullName>
    </submittedName>
</protein>
<evidence type="ECO:0000313" key="3">
    <source>
        <dbReference type="Proteomes" id="UP000199451"/>
    </source>
</evidence>